<protein>
    <submittedName>
        <fullName evidence="1">Uncharacterized protein</fullName>
    </submittedName>
</protein>
<evidence type="ECO:0000313" key="2">
    <source>
        <dbReference type="Proteomes" id="UP001152795"/>
    </source>
</evidence>
<evidence type="ECO:0000313" key="1">
    <source>
        <dbReference type="EMBL" id="CAB3987933.1"/>
    </source>
</evidence>
<organism evidence="1 2">
    <name type="scientific">Paramuricea clavata</name>
    <name type="common">Red gorgonian</name>
    <name type="synonym">Violescent sea-whip</name>
    <dbReference type="NCBI Taxonomy" id="317549"/>
    <lineage>
        <taxon>Eukaryota</taxon>
        <taxon>Metazoa</taxon>
        <taxon>Cnidaria</taxon>
        <taxon>Anthozoa</taxon>
        <taxon>Octocorallia</taxon>
        <taxon>Malacalcyonacea</taxon>
        <taxon>Plexauridae</taxon>
        <taxon>Paramuricea</taxon>
    </lineage>
</organism>
<keyword evidence="2" id="KW-1185">Reference proteome</keyword>
<dbReference type="AlphaFoldDB" id="A0A7D9DKJ4"/>
<sequence length="219" mass="24598">MSGGKSFFQPDNYKAEVGKDFKRITLYLCTTEDLNSSEEVTYSKYESPSSPEGVFNNEDLPDDLQNQICSDEEVARELQNQLDSEAQLSPDDVVHVSEEESPLSTLGETLRKPEDVIVKLRSEVDNDSIDNFFLVIRRGISLSRLLALWRWQEKRTPVTKVVRIRIIGENGIDSGAIAKEILETSITNIEQVMFPDGFPVDSTLHVQNGNYHTAGEISA</sequence>
<reference evidence="1" key="1">
    <citation type="submission" date="2020-04" db="EMBL/GenBank/DDBJ databases">
        <authorList>
            <person name="Alioto T."/>
            <person name="Alioto T."/>
            <person name="Gomez Garrido J."/>
        </authorList>
    </citation>
    <scope>NUCLEOTIDE SEQUENCE</scope>
    <source>
        <strain evidence="1">A484AB</strain>
    </source>
</reference>
<name>A0A7D9DKJ4_PARCT</name>
<dbReference type="OrthoDB" id="8911154at2759"/>
<comment type="caution">
    <text evidence="1">The sequence shown here is derived from an EMBL/GenBank/DDBJ whole genome shotgun (WGS) entry which is preliminary data.</text>
</comment>
<proteinExistence type="predicted"/>
<gene>
    <name evidence="1" type="ORF">PACLA_8A062337</name>
</gene>
<dbReference type="Proteomes" id="UP001152795">
    <property type="component" value="Unassembled WGS sequence"/>
</dbReference>
<dbReference type="EMBL" id="CACRXK020001253">
    <property type="protein sequence ID" value="CAB3987933.1"/>
    <property type="molecule type" value="Genomic_DNA"/>
</dbReference>
<accession>A0A7D9DKJ4</accession>